<sequence>METTWEGRLPGMFEGYAPGRVYELGDGSLWRQEDRTSEYVCREQPKAKLLYDRSINVTYLDVEGTSGVVAVVPDSGMRGLSAGAF</sequence>
<proteinExistence type="predicted"/>
<gene>
    <name evidence="1" type="ORF">ElP_27750</name>
</gene>
<keyword evidence="2" id="KW-1185">Reference proteome</keyword>
<reference evidence="1 2" key="1">
    <citation type="submission" date="2019-02" db="EMBL/GenBank/DDBJ databases">
        <title>Deep-cultivation of Planctomycetes and their phenomic and genomic characterization uncovers novel biology.</title>
        <authorList>
            <person name="Wiegand S."/>
            <person name="Jogler M."/>
            <person name="Boedeker C."/>
            <person name="Pinto D."/>
            <person name="Vollmers J."/>
            <person name="Rivas-Marin E."/>
            <person name="Kohn T."/>
            <person name="Peeters S.H."/>
            <person name="Heuer A."/>
            <person name="Rast P."/>
            <person name="Oberbeckmann S."/>
            <person name="Bunk B."/>
            <person name="Jeske O."/>
            <person name="Meyerdierks A."/>
            <person name="Storesund J.E."/>
            <person name="Kallscheuer N."/>
            <person name="Luecker S."/>
            <person name="Lage O.M."/>
            <person name="Pohl T."/>
            <person name="Merkel B.J."/>
            <person name="Hornburger P."/>
            <person name="Mueller R.-W."/>
            <person name="Bruemmer F."/>
            <person name="Labrenz M."/>
            <person name="Spormann A.M."/>
            <person name="Op den Camp H."/>
            <person name="Overmann J."/>
            <person name="Amann R."/>
            <person name="Jetten M.S.M."/>
            <person name="Mascher T."/>
            <person name="Medema M.H."/>
            <person name="Devos D.P."/>
            <person name="Kaster A.-K."/>
            <person name="Ovreas L."/>
            <person name="Rohde M."/>
            <person name="Galperin M.Y."/>
            <person name="Jogler C."/>
        </authorList>
    </citation>
    <scope>NUCLEOTIDE SEQUENCE [LARGE SCALE GENOMIC DNA]</scope>
    <source>
        <strain evidence="1 2">ElP</strain>
    </source>
</reference>
<dbReference type="Proteomes" id="UP000317835">
    <property type="component" value="Chromosome"/>
</dbReference>
<name>A0A518H217_9BACT</name>
<protein>
    <submittedName>
        <fullName evidence="1">Uncharacterized protein</fullName>
    </submittedName>
</protein>
<organism evidence="1 2">
    <name type="scientific">Tautonia plasticadhaerens</name>
    <dbReference type="NCBI Taxonomy" id="2527974"/>
    <lineage>
        <taxon>Bacteria</taxon>
        <taxon>Pseudomonadati</taxon>
        <taxon>Planctomycetota</taxon>
        <taxon>Planctomycetia</taxon>
        <taxon>Isosphaerales</taxon>
        <taxon>Isosphaeraceae</taxon>
        <taxon>Tautonia</taxon>
    </lineage>
</organism>
<dbReference type="EMBL" id="CP036426">
    <property type="protein sequence ID" value="QDV34878.1"/>
    <property type="molecule type" value="Genomic_DNA"/>
</dbReference>
<dbReference type="KEGG" id="tpla:ElP_27750"/>
<evidence type="ECO:0000313" key="1">
    <source>
        <dbReference type="EMBL" id="QDV34878.1"/>
    </source>
</evidence>
<dbReference type="AlphaFoldDB" id="A0A518H217"/>
<evidence type="ECO:0000313" key="2">
    <source>
        <dbReference type="Proteomes" id="UP000317835"/>
    </source>
</evidence>
<accession>A0A518H217</accession>